<keyword evidence="5" id="KW-0496">Mitochondrion</keyword>
<evidence type="ECO:0000256" key="2">
    <source>
        <dbReference type="ARBA" id="ARBA00005543"/>
    </source>
</evidence>
<comment type="subcellular location">
    <subcellularLocation>
        <location evidence="1">Mitochondrion</location>
    </subcellularLocation>
</comment>
<accession>A0A6J3MA73</accession>
<feature type="domain" description="Aminoglycoside phosphotransferase" evidence="7">
    <location>
        <begin position="99"/>
        <end position="354"/>
    </location>
</feature>
<dbReference type="PANTHER" id="PTHR36091">
    <property type="entry name" value="ALTERED INHERITANCE OF MITOCHONDRIA PROTEIN 9, MITOCHONDRIAL"/>
    <property type="match status" value="1"/>
</dbReference>
<keyword evidence="8" id="KW-1185">Reference proteome</keyword>
<reference evidence="9" key="1">
    <citation type="submission" date="2020-01" db="EMBL/GenBank/DDBJ databases">
        <authorList>
            <consortium name="DOE Joint Genome Institute"/>
            <person name="Haridas S."/>
            <person name="Albert R."/>
            <person name="Binder M."/>
            <person name="Bloem J."/>
            <person name="Labutti K."/>
            <person name="Salamov A."/>
            <person name="Andreopoulos B."/>
            <person name="Baker S.E."/>
            <person name="Barry K."/>
            <person name="Bills G."/>
            <person name="Bluhm B.H."/>
            <person name="Cannon C."/>
            <person name="Castanera R."/>
            <person name="Culley D.E."/>
            <person name="Daum C."/>
            <person name="Ezra D."/>
            <person name="Gonzalez J.B."/>
            <person name="Henrissat B."/>
            <person name="Kuo A."/>
            <person name="Liang C."/>
            <person name="Lipzen A."/>
            <person name="Lutzoni F."/>
            <person name="Magnuson J."/>
            <person name="Mondo S."/>
            <person name="Nolan M."/>
            <person name="Ohm R."/>
            <person name="Pangilinan J."/>
            <person name="Park H.-J."/>
            <person name="Ramirez L."/>
            <person name="Alfaro M."/>
            <person name="Sun H."/>
            <person name="Tritt A."/>
            <person name="Yoshinaga Y."/>
            <person name="Zwiers L.-H."/>
            <person name="Turgeon B.G."/>
            <person name="Goodwin S.B."/>
            <person name="Spatafora J.W."/>
            <person name="Crous P.W."/>
            <person name="Grigoriev I.V."/>
        </authorList>
    </citation>
    <scope>NUCLEOTIDE SEQUENCE</scope>
    <source>
        <strain evidence="9">CBS 342.82</strain>
    </source>
</reference>
<evidence type="ECO:0000256" key="4">
    <source>
        <dbReference type="ARBA" id="ARBA00022946"/>
    </source>
</evidence>
<reference evidence="9" key="2">
    <citation type="submission" date="2020-04" db="EMBL/GenBank/DDBJ databases">
        <authorList>
            <consortium name="NCBI Genome Project"/>
        </authorList>
    </citation>
    <scope>NUCLEOTIDE SEQUENCE</scope>
    <source>
        <strain evidence="9">CBS 342.82</strain>
    </source>
</reference>
<dbReference type="Gene3D" id="3.90.1200.10">
    <property type="match status" value="1"/>
</dbReference>
<dbReference type="GeneID" id="54362387"/>
<gene>
    <name evidence="9" type="ORF">K489DRAFT_379184</name>
</gene>
<evidence type="ECO:0000313" key="9">
    <source>
        <dbReference type="RefSeq" id="XP_033461784.1"/>
    </source>
</evidence>
<dbReference type="AlphaFoldDB" id="A0A6J3MA73"/>
<dbReference type="PANTHER" id="PTHR36091:SF1">
    <property type="entry name" value="ALTERED INHERITANCE OF MITOCHONDRIA PROTEIN 9, MITOCHONDRIAL"/>
    <property type="match status" value="1"/>
</dbReference>
<evidence type="ECO:0000256" key="6">
    <source>
        <dbReference type="ARBA" id="ARBA00031849"/>
    </source>
</evidence>
<dbReference type="Pfam" id="PF01636">
    <property type="entry name" value="APH"/>
    <property type="match status" value="1"/>
</dbReference>
<evidence type="ECO:0000256" key="1">
    <source>
        <dbReference type="ARBA" id="ARBA00004173"/>
    </source>
</evidence>
<comment type="similarity">
    <text evidence="2">Belongs to the AIM9 family.</text>
</comment>
<dbReference type="Proteomes" id="UP000504637">
    <property type="component" value="Unplaced"/>
</dbReference>
<evidence type="ECO:0000256" key="5">
    <source>
        <dbReference type="ARBA" id="ARBA00023128"/>
    </source>
</evidence>
<evidence type="ECO:0000313" key="8">
    <source>
        <dbReference type="Proteomes" id="UP000504637"/>
    </source>
</evidence>
<protein>
    <recommendedName>
        <fullName evidence="3">Altered inheritance of mitochondria protein 9, mitochondrial</fullName>
    </recommendedName>
    <alternativeName>
        <fullName evidence="6">Found in mitochondrial proteome protein 29</fullName>
    </alternativeName>
</protein>
<dbReference type="GO" id="GO:0005739">
    <property type="term" value="C:mitochondrion"/>
    <property type="evidence" value="ECO:0007669"/>
    <property type="project" value="UniProtKB-SubCell"/>
</dbReference>
<sequence>MSAYFKYSKSWDRILFHSLGEGRRLVPKSPRRFLQAVSQSNSYHVGFDPYIHTQGRWLNRDKYHRESRVLKFDFDALMQRAVRASPGARYVIDCEKRDGSFNRVFVIRLDNQRTVIARLPFDHAGPAGLTLRSEVATLQYVKQKTSIPVPRVLAWSADATNPIGAEYIIMEELPGVLLQNVWDEMKIADQLRCIQALGHFCKELCEPKFPAYGSLFLRDEASRNTIPVDETYCIGPVCMPTQWGHTPECDFVAPVMEGYQGPWCKMDDYFSDQITRARLCTQAGSAPLKERHLQLINIFQRCIDRLKAANIVQHAAVEPILSHPDFHTRNILVAAEDHGRITGVIDWRSAAIEPAFLFAATTPDFAVDPPMTGYEALLTKEQMKTWKQTKTKLESCSQKWTSVRHACEKFRPAFRFDPTLLHFLAAPYVGWVDNEKILLTSLKNLADKWETLRLPGPPIEIPEHPGDEDRLDELESRRGLQQHLMHCLDCNHDGWIPHSRWEEVLPKYLSEYDRFLQCSISCGEYNSEEEATALTNRVWPWDHRWHSTFM</sequence>
<dbReference type="SUPFAM" id="SSF56112">
    <property type="entry name" value="Protein kinase-like (PK-like)"/>
    <property type="match status" value="1"/>
</dbReference>
<reference evidence="9" key="3">
    <citation type="submission" date="2025-08" db="UniProtKB">
        <authorList>
            <consortium name="RefSeq"/>
        </authorList>
    </citation>
    <scope>IDENTIFICATION</scope>
    <source>
        <strain evidence="9">CBS 342.82</strain>
    </source>
</reference>
<dbReference type="Gene3D" id="3.30.200.20">
    <property type="entry name" value="Phosphorylase Kinase, domain 1"/>
    <property type="match status" value="1"/>
</dbReference>
<name>A0A6J3MA73_9PEZI</name>
<evidence type="ECO:0000259" key="7">
    <source>
        <dbReference type="Pfam" id="PF01636"/>
    </source>
</evidence>
<dbReference type="InterPro" id="IPR051035">
    <property type="entry name" value="Mito_inheritance_9"/>
</dbReference>
<organism evidence="9">
    <name type="scientific">Dissoconium aciculare CBS 342.82</name>
    <dbReference type="NCBI Taxonomy" id="1314786"/>
    <lineage>
        <taxon>Eukaryota</taxon>
        <taxon>Fungi</taxon>
        <taxon>Dikarya</taxon>
        <taxon>Ascomycota</taxon>
        <taxon>Pezizomycotina</taxon>
        <taxon>Dothideomycetes</taxon>
        <taxon>Dothideomycetidae</taxon>
        <taxon>Mycosphaerellales</taxon>
        <taxon>Dissoconiaceae</taxon>
        <taxon>Dissoconium</taxon>
    </lineage>
</organism>
<proteinExistence type="inferred from homology"/>
<evidence type="ECO:0000256" key="3">
    <source>
        <dbReference type="ARBA" id="ARBA00016197"/>
    </source>
</evidence>
<keyword evidence="4" id="KW-0809">Transit peptide</keyword>
<dbReference type="InterPro" id="IPR002575">
    <property type="entry name" value="Aminoglycoside_PTrfase"/>
</dbReference>
<dbReference type="OrthoDB" id="2831558at2759"/>
<dbReference type="InterPro" id="IPR011009">
    <property type="entry name" value="Kinase-like_dom_sf"/>
</dbReference>
<dbReference type="RefSeq" id="XP_033461784.1">
    <property type="nucleotide sequence ID" value="XM_033604587.1"/>
</dbReference>